<accession>A0AAD1RCG0</accession>
<feature type="compositionally biased region" description="Basic and acidic residues" evidence="1">
    <location>
        <begin position="22"/>
        <end position="35"/>
    </location>
</feature>
<evidence type="ECO:0000256" key="1">
    <source>
        <dbReference type="SAM" id="MobiDB-lite"/>
    </source>
</evidence>
<proteinExistence type="predicted"/>
<protein>
    <submittedName>
        <fullName evidence="2">Uncharacterized protein</fullName>
    </submittedName>
</protein>
<name>A0AAD1RCG0_PELCU</name>
<feature type="non-terminal residue" evidence="2">
    <location>
        <position position="55"/>
    </location>
</feature>
<gene>
    <name evidence="2" type="ORF">PECUL_23A060199</name>
</gene>
<sequence length="55" mass="6053">MSYMISGSVCAMLQSQTPAVKKNHDVRPPREEEGARVSAPSSSWSDAHGPWNQPR</sequence>
<keyword evidence="3" id="KW-1185">Reference proteome</keyword>
<reference evidence="2" key="1">
    <citation type="submission" date="2022-03" db="EMBL/GenBank/DDBJ databases">
        <authorList>
            <person name="Alioto T."/>
            <person name="Alioto T."/>
            <person name="Gomez Garrido J."/>
        </authorList>
    </citation>
    <scope>NUCLEOTIDE SEQUENCE</scope>
</reference>
<dbReference type="Proteomes" id="UP001295444">
    <property type="component" value="Chromosome 02"/>
</dbReference>
<feature type="region of interest" description="Disordered" evidence="1">
    <location>
        <begin position="15"/>
        <end position="55"/>
    </location>
</feature>
<dbReference type="AlphaFoldDB" id="A0AAD1RCG0"/>
<evidence type="ECO:0000313" key="3">
    <source>
        <dbReference type="Proteomes" id="UP001295444"/>
    </source>
</evidence>
<dbReference type="EMBL" id="OW240913">
    <property type="protein sequence ID" value="CAH2248300.1"/>
    <property type="molecule type" value="Genomic_DNA"/>
</dbReference>
<organism evidence="2 3">
    <name type="scientific">Pelobates cultripes</name>
    <name type="common">Western spadefoot toad</name>
    <dbReference type="NCBI Taxonomy" id="61616"/>
    <lineage>
        <taxon>Eukaryota</taxon>
        <taxon>Metazoa</taxon>
        <taxon>Chordata</taxon>
        <taxon>Craniata</taxon>
        <taxon>Vertebrata</taxon>
        <taxon>Euteleostomi</taxon>
        <taxon>Amphibia</taxon>
        <taxon>Batrachia</taxon>
        <taxon>Anura</taxon>
        <taxon>Pelobatoidea</taxon>
        <taxon>Pelobatidae</taxon>
        <taxon>Pelobates</taxon>
    </lineage>
</organism>
<evidence type="ECO:0000313" key="2">
    <source>
        <dbReference type="EMBL" id="CAH2248300.1"/>
    </source>
</evidence>